<organism evidence="6 7">
    <name type="scientific">Paramagnetospirillum magneticum (strain ATCC 700264 / AMB-1)</name>
    <name type="common">Magnetospirillum magneticum</name>
    <dbReference type="NCBI Taxonomy" id="342108"/>
    <lineage>
        <taxon>Bacteria</taxon>
        <taxon>Pseudomonadati</taxon>
        <taxon>Pseudomonadota</taxon>
        <taxon>Alphaproteobacteria</taxon>
        <taxon>Rhodospirillales</taxon>
        <taxon>Magnetospirillaceae</taxon>
        <taxon>Paramagnetospirillum</taxon>
    </lineage>
</organism>
<dbReference type="InterPro" id="IPR001732">
    <property type="entry name" value="UDP-Glc/GDP-Man_DH_N"/>
</dbReference>
<dbReference type="GO" id="GO:0051287">
    <property type="term" value="F:NAD binding"/>
    <property type="evidence" value="ECO:0007669"/>
    <property type="project" value="InterPro"/>
</dbReference>
<dbReference type="KEGG" id="mag:amb0144"/>
<gene>
    <name evidence="6" type="ordered locus">amb0144</name>
</gene>
<dbReference type="GO" id="GO:0016616">
    <property type="term" value="F:oxidoreductase activity, acting on the CH-OH group of donors, NAD or NADP as acceptor"/>
    <property type="evidence" value="ECO:0007669"/>
    <property type="project" value="InterPro"/>
</dbReference>
<proteinExistence type="inferred from homology"/>
<dbReference type="InterPro" id="IPR036291">
    <property type="entry name" value="NAD(P)-bd_dom_sf"/>
</dbReference>
<dbReference type="NCBIfam" id="TIGR03026">
    <property type="entry name" value="NDP-sugDHase"/>
    <property type="match status" value="1"/>
</dbReference>
<dbReference type="InterPro" id="IPR017476">
    <property type="entry name" value="UDP-Glc/GDP-Man"/>
</dbReference>
<reference evidence="6 7" key="1">
    <citation type="journal article" date="2005" name="DNA Res.">
        <title>Complete genome sequence of the facultative anaerobic magnetotactic bacterium Magnetospirillum sp. strain AMB-1.</title>
        <authorList>
            <person name="Matsunaga T."/>
            <person name="Okamura Y."/>
            <person name="Fukuda Y."/>
            <person name="Wahyudi A.T."/>
            <person name="Murase Y."/>
            <person name="Takeyama H."/>
        </authorList>
    </citation>
    <scope>NUCLEOTIDE SEQUENCE [LARGE SCALE GENOMIC DNA]</scope>
    <source>
        <strain evidence="7">ATCC 700264 / AMB-1</strain>
    </source>
</reference>
<dbReference type="SUPFAM" id="SSF51735">
    <property type="entry name" value="NAD(P)-binding Rossmann-fold domains"/>
    <property type="match status" value="1"/>
</dbReference>
<dbReference type="GO" id="GO:0000271">
    <property type="term" value="P:polysaccharide biosynthetic process"/>
    <property type="evidence" value="ECO:0007669"/>
    <property type="project" value="InterPro"/>
</dbReference>
<dbReference type="HOGENOM" id="CLU_023810_3_1_5"/>
<dbReference type="SUPFAM" id="SSF48179">
    <property type="entry name" value="6-phosphogluconate dehydrogenase C-terminal domain-like"/>
    <property type="match status" value="1"/>
</dbReference>
<comment type="similarity">
    <text evidence="1 4">Belongs to the UDP-glucose/GDP-mannose dehydrogenase family.</text>
</comment>
<protein>
    <submittedName>
        <fullName evidence="6">UDP-N-acetyl-D-mannosaminuronate dehydrogenase</fullName>
    </submittedName>
</protein>
<dbReference type="SMART" id="SM00984">
    <property type="entry name" value="UDPG_MGDP_dh_C"/>
    <property type="match status" value="1"/>
</dbReference>
<dbReference type="InterPro" id="IPR008927">
    <property type="entry name" value="6-PGluconate_DH-like_C_sf"/>
</dbReference>
<name>Q2WB27_PARM1</name>
<dbReference type="InterPro" id="IPR014027">
    <property type="entry name" value="UDP-Glc/GDP-Man_DH_C"/>
</dbReference>
<dbReference type="STRING" id="342108.amb0144"/>
<dbReference type="Pfam" id="PF00984">
    <property type="entry name" value="UDPG_MGDP_dh"/>
    <property type="match status" value="1"/>
</dbReference>
<dbReference type="AlphaFoldDB" id="Q2WB27"/>
<dbReference type="EMBL" id="AP007255">
    <property type="protein sequence ID" value="BAE48948.1"/>
    <property type="molecule type" value="Genomic_DNA"/>
</dbReference>
<sequence length="425" mass="46067">MFMSTPSSRIAVIGLGYVGLPLAVAIARHFPTIGFDIDQGRVAELHKGLDRTGEVETARLRASTMRLSAKADDIAGQDVYIVTVPTPVDSGNYPDLKPVLSACRTVGRAMKNGAVVVFESTVYPGVTEDICGPELEKYSGLKCGTDFFLGYSPERINPGDREHTVDRITKVIAGQTPEVTALLARIYGSVTTGGVFPAASIRVAEAAKVIENAQRDINIAFINEITMIFQKLGISVYDVLDASSTKWNFLNFKPGLVGGHCIGVDPFYLAQCAQDNGHHPEIILSGRRINDGMGEWIAERVSAQLSGPSRILVLGLTFKENVPDLRNSKVVDVIRALRARGHSVDVHDPFADPAEAEHEYSETLMPSLDGAAGYDCLLGAVPHQPYVAFSGESFTTLVRPDGLVADVKGMWRGMDIPQSLRLWRL</sequence>
<keyword evidence="3" id="KW-0520">NAD</keyword>
<evidence type="ECO:0000256" key="1">
    <source>
        <dbReference type="ARBA" id="ARBA00006601"/>
    </source>
</evidence>
<dbReference type="Proteomes" id="UP000007058">
    <property type="component" value="Chromosome"/>
</dbReference>
<accession>Q2WB27</accession>
<dbReference type="GO" id="GO:0016628">
    <property type="term" value="F:oxidoreductase activity, acting on the CH-CH group of donors, NAD or NADP as acceptor"/>
    <property type="evidence" value="ECO:0007669"/>
    <property type="project" value="InterPro"/>
</dbReference>
<keyword evidence="7" id="KW-1185">Reference proteome</keyword>
<dbReference type="PIRSF" id="PIRSF000124">
    <property type="entry name" value="UDPglc_GDPman_dh"/>
    <property type="match status" value="1"/>
</dbReference>
<dbReference type="SUPFAM" id="SSF52413">
    <property type="entry name" value="UDP-glucose/GDP-mannose dehydrogenase C-terminal domain"/>
    <property type="match status" value="1"/>
</dbReference>
<evidence type="ECO:0000256" key="2">
    <source>
        <dbReference type="ARBA" id="ARBA00023002"/>
    </source>
</evidence>
<evidence type="ECO:0000313" key="6">
    <source>
        <dbReference type="EMBL" id="BAE48948.1"/>
    </source>
</evidence>
<evidence type="ECO:0000259" key="5">
    <source>
        <dbReference type="SMART" id="SM00984"/>
    </source>
</evidence>
<dbReference type="Gene3D" id="3.40.50.720">
    <property type="entry name" value="NAD(P)-binding Rossmann-like Domain"/>
    <property type="match status" value="2"/>
</dbReference>
<dbReference type="InterPro" id="IPR036220">
    <property type="entry name" value="UDP-Glc/GDP-Man_DH_C_sf"/>
</dbReference>
<dbReference type="InterPro" id="IPR028359">
    <property type="entry name" value="UDP_ManNAc/GlcNAc_DH"/>
</dbReference>
<evidence type="ECO:0000313" key="7">
    <source>
        <dbReference type="Proteomes" id="UP000007058"/>
    </source>
</evidence>
<dbReference type="InterPro" id="IPR014026">
    <property type="entry name" value="UDP-Glc/GDP-Man_DH_dimer"/>
</dbReference>
<evidence type="ECO:0000256" key="4">
    <source>
        <dbReference type="PIRNR" id="PIRNR000124"/>
    </source>
</evidence>
<dbReference type="Pfam" id="PF03721">
    <property type="entry name" value="UDPG_MGDP_dh_N"/>
    <property type="match status" value="1"/>
</dbReference>
<dbReference type="PIRSF" id="PIRSF500136">
    <property type="entry name" value="UDP_ManNAc_DH"/>
    <property type="match status" value="1"/>
</dbReference>
<keyword evidence="2" id="KW-0560">Oxidoreductase</keyword>
<dbReference type="PANTHER" id="PTHR43491:SF2">
    <property type="entry name" value="UDP-N-ACETYL-D-MANNOSAMINE DEHYDROGENASE"/>
    <property type="match status" value="1"/>
</dbReference>
<dbReference type="PANTHER" id="PTHR43491">
    <property type="entry name" value="UDP-N-ACETYL-D-MANNOSAMINE DEHYDROGENASE"/>
    <property type="match status" value="1"/>
</dbReference>
<feature type="domain" description="UDP-glucose/GDP-mannose dehydrogenase C-terminal" evidence="5">
    <location>
        <begin position="312"/>
        <end position="413"/>
    </location>
</feature>
<evidence type="ECO:0000256" key="3">
    <source>
        <dbReference type="ARBA" id="ARBA00023027"/>
    </source>
</evidence>
<dbReference type="Pfam" id="PF03720">
    <property type="entry name" value="UDPG_MGDP_dh_C"/>
    <property type="match status" value="1"/>
</dbReference>